<feature type="compositionally biased region" description="Basic and acidic residues" evidence="1">
    <location>
        <begin position="309"/>
        <end position="318"/>
    </location>
</feature>
<protein>
    <recommendedName>
        <fullName evidence="5">Transmembrane protein</fullName>
    </recommendedName>
</protein>
<keyword evidence="4" id="KW-1185">Reference proteome</keyword>
<feature type="region of interest" description="Disordered" evidence="1">
    <location>
        <begin position="291"/>
        <end position="361"/>
    </location>
</feature>
<feature type="transmembrane region" description="Helical" evidence="2">
    <location>
        <begin position="86"/>
        <end position="106"/>
    </location>
</feature>
<feature type="transmembrane region" description="Helical" evidence="2">
    <location>
        <begin position="118"/>
        <end position="137"/>
    </location>
</feature>
<evidence type="ECO:0000313" key="4">
    <source>
        <dbReference type="Proteomes" id="UP000305067"/>
    </source>
</evidence>
<keyword evidence="2" id="KW-0472">Membrane</keyword>
<reference evidence="3 4" key="1">
    <citation type="journal article" date="2019" name="Nat. Ecol. Evol.">
        <title>Megaphylogeny resolves global patterns of mushroom evolution.</title>
        <authorList>
            <person name="Varga T."/>
            <person name="Krizsan K."/>
            <person name="Foldi C."/>
            <person name="Dima B."/>
            <person name="Sanchez-Garcia M."/>
            <person name="Sanchez-Ramirez S."/>
            <person name="Szollosi G.J."/>
            <person name="Szarkandi J.G."/>
            <person name="Papp V."/>
            <person name="Albert L."/>
            <person name="Andreopoulos W."/>
            <person name="Angelini C."/>
            <person name="Antonin V."/>
            <person name="Barry K.W."/>
            <person name="Bougher N.L."/>
            <person name="Buchanan P."/>
            <person name="Buyck B."/>
            <person name="Bense V."/>
            <person name="Catcheside P."/>
            <person name="Chovatia M."/>
            <person name="Cooper J."/>
            <person name="Damon W."/>
            <person name="Desjardin D."/>
            <person name="Finy P."/>
            <person name="Geml J."/>
            <person name="Haridas S."/>
            <person name="Hughes K."/>
            <person name="Justo A."/>
            <person name="Karasinski D."/>
            <person name="Kautmanova I."/>
            <person name="Kiss B."/>
            <person name="Kocsube S."/>
            <person name="Kotiranta H."/>
            <person name="LaButti K.M."/>
            <person name="Lechner B.E."/>
            <person name="Liimatainen K."/>
            <person name="Lipzen A."/>
            <person name="Lukacs Z."/>
            <person name="Mihaltcheva S."/>
            <person name="Morgado L.N."/>
            <person name="Niskanen T."/>
            <person name="Noordeloos M.E."/>
            <person name="Ohm R.A."/>
            <person name="Ortiz-Santana B."/>
            <person name="Ovrebo C."/>
            <person name="Racz N."/>
            <person name="Riley R."/>
            <person name="Savchenko A."/>
            <person name="Shiryaev A."/>
            <person name="Soop K."/>
            <person name="Spirin V."/>
            <person name="Szebenyi C."/>
            <person name="Tomsovsky M."/>
            <person name="Tulloss R.E."/>
            <person name="Uehling J."/>
            <person name="Grigoriev I.V."/>
            <person name="Vagvolgyi C."/>
            <person name="Papp T."/>
            <person name="Martin F.M."/>
            <person name="Miettinen O."/>
            <person name="Hibbett D.S."/>
            <person name="Nagy L.G."/>
        </authorList>
    </citation>
    <scope>NUCLEOTIDE SEQUENCE [LARGE SCALE GENOMIC DNA]</scope>
    <source>
        <strain evidence="3 4">CBS 309.79</strain>
    </source>
</reference>
<feature type="compositionally biased region" description="Basic and acidic residues" evidence="1">
    <location>
        <begin position="349"/>
        <end position="361"/>
    </location>
</feature>
<feature type="compositionally biased region" description="Basic and acidic residues" evidence="1">
    <location>
        <begin position="326"/>
        <end position="337"/>
    </location>
</feature>
<dbReference type="OrthoDB" id="3346251at2759"/>
<feature type="transmembrane region" description="Helical" evidence="2">
    <location>
        <begin position="163"/>
        <end position="185"/>
    </location>
</feature>
<keyword evidence="2" id="KW-1133">Transmembrane helix</keyword>
<keyword evidence="2" id="KW-0812">Transmembrane</keyword>
<dbReference type="Proteomes" id="UP000305067">
    <property type="component" value="Unassembled WGS sequence"/>
</dbReference>
<gene>
    <name evidence="3" type="ORF">BDV98DRAFT_573445</name>
</gene>
<feature type="transmembrane region" description="Helical" evidence="2">
    <location>
        <begin position="206"/>
        <end position="228"/>
    </location>
</feature>
<accession>A0A5C3QD39</accession>
<dbReference type="EMBL" id="ML178842">
    <property type="protein sequence ID" value="TFK98078.1"/>
    <property type="molecule type" value="Genomic_DNA"/>
</dbReference>
<evidence type="ECO:0000256" key="1">
    <source>
        <dbReference type="SAM" id="MobiDB-lite"/>
    </source>
</evidence>
<proteinExistence type="predicted"/>
<evidence type="ECO:0000313" key="3">
    <source>
        <dbReference type="EMBL" id="TFK98078.1"/>
    </source>
</evidence>
<evidence type="ECO:0008006" key="5">
    <source>
        <dbReference type="Google" id="ProtNLM"/>
    </source>
</evidence>
<organism evidence="3 4">
    <name type="scientific">Pterulicium gracile</name>
    <dbReference type="NCBI Taxonomy" id="1884261"/>
    <lineage>
        <taxon>Eukaryota</taxon>
        <taxon>Fungi</taxon>
        <taxon>Dikarya</taxon>
        <taxon>Basidiomycota</taxon>
        <taxon>Agaricomycotina</taxon>
        <taxon>Agaricomycetes</taxon>
        <taxon>Agaricomycetidae</taxon>
        <taxon>Agaricales</taxon>
        <taxon>Pleurotineae</taxon>
        <taxon>Pterulaceae</taxon>
        <taxon>Pterulicium</taxon>
    </lineage>
</organism>
<dbReference type="AlphaFoldDB" id="A0A5C3QD39"/>
<sequence length="361" mass="39898">MSTFDVARAALASDYMRIASMTIWCFEILQTCPAELRIYKQQWKNGRMSVGCQLFIVVRYLGSAAIITSAVGYFGRGYSADFCFHYQRVAPLFKVISTLANQMVFLWRTYAISGRKRWVLITMSVAYFMATALQFFANSTTVPASSAFGNCLAGAKPGFRVSWVFYLAAMLYDFLVLGISWYFLLGSSGMGWTDMFGLTRALLTEGIAYVLLATFVNALNLIFFQLPVATTVQGMFATMGVAITALASQRILLHLLDPSADGFRSFHASSGYGNDTNGNIEVAAVRTIGGGYIRSPHSTSHAGRPQTKSRRDEHERSQIEMNRIPMEVRVDVERDADFYGGASSPHSSGDPDLKKGGDPYR</sequence>
<feature type="transmembrane region" description="Helical" evidence="2">
    <location>
        <begin position="50"/>
        <end position="74"/>
    </location>
</feature>
<evidence type="ECO:0000256" key="2">
    <source>
        <dbReference type="SAM" id="Phobius"/>
    </source>
</evidence>
<name>A0A5C3QD39_9AGAR</name>